<evidence type="ECO:0000256" key="2">
    <source>
        <dbReference type="RuleBase" id="RU003749"/>
    </source>
</evidence>
<dbReference type="GO" id="GO:0043856">
    <property type="term" value="F:anti-sigma factor antagonist activity"/>
    <property type="evidence" value="ECO:0007669"/>
    <property type="project" value="InterPro"/>
</dbReference>
<dbReference type="InterPro" id="IPR036513">
    <property type="entry name" value="STAS_dom_sf"/>
</dbReference>
<comment type="similarity">
    <text evidence="1 2">Belongs to the anti-sigma-factor antagonist family.</text>
</comment>
<dbReference type="Gene3D" id="3.30.750.24">
    <property type="entry name" value="STAS domain"/>
    <property type="match status" value="1"/>
</dbReference>
<dbReference type="PROSITE" id="PS50801">
    <property type="entry name" value="STAS"/>
    <property type="match status" value="1"/>
</dbReference>
<organism evidence="4 5">
    <name type="scientific">Nostoc punctiforme NIES-2108</name>
    <dbReference type="NCBI Taxonomy" id="1356359"/>
    <lineage>
        <taxon>Bacteria</taxon>
        <taxon>Bacillati</taxon>
        <taxon>Cyanobacteriota</taxon>
        <taxon>Cyanophyceae</taxon>
        <taxon>Nostocales</taxon>
        <taxon>Nostocaceae</taxon>
        <taxon>Nostoc</taxon>
    </lineage>
</organism>
<dbReference type="Proteomes" id="UP000252085">
    <property type="component" value="Unassembled WGS sequence"/>
</dbReference>
<evidence type="ECO:0000256" key="1">
    <source>
        <dbReference type="ARBA" id="ARBA00009013"/>
    </source>
</evidence>
<dbReference type="EMBL" id="LXQE01000136">
    <property type="protein sequence ID" value="RCJ37440.1"/>
    <property type="molecule type" value="Genomic_DNA"/>
</dbReference>
<protein>
    <recommendedName>
        <fullName evidence="2">Anti-sigma factor antagonist</fullName>
    </recommendedName>
</protein>
<evidence type="ECO:0000313" key="5">
    <source>
        <dbReference type="Proteomes" id="UP000252085"/>
    </source>
</evidence>
<evidence type="ECO:0000259" key="3">
    <source>
        <dbReference type="PROSITE" id="PS50801"/>
    </source>
</evidence>
<proteinExistence type="inferred from homology"/>
<dbReference type="InterPro" id="IPR003658">
    <property type="entry name" value="Anti-sigma_ant"/>
</dbReference>
<dbReference type="PANTHER" id="PTHR33495:SF14">
    <property type="entry name" value="ANTI-SIGMA FACTOR ANTAGONIST"/>
    <property type="match status" value="1"/>
</dbReference>
<reference evidence="4 5" key="1">
    <citation type="submission" date="2016-04" db="EMBL/GenBank/DDBJ databases">
        <authorList>
            <person name="Evans L.H."/>
            <person name="Alamgir A."/>
            <person name="Owens N."/>
            <person name="Weber N.D."/>
            <person name="Virtaneva K."/>
            <person name="Barbian K."/>
            <person name="Babar A."/>
            <person name="Rosenke K."/>
        </authorList>
    </citation>
    <scope>NUCLEOTIDE SEQUENCE [LARGE SCALE GENOMIC DNA]</scope>
    <source>
        <strain evidence="4">NIES-2108</strain>
    </source>
</reference>
<dbReference type="SUPFAM" id="SSF52091">
    <property type="entry name" value="SpoIIaa-like"/>
    <property type="match status" value="1"/>
</dbReference>
<feature type="domain" description="STAS" evidence="3">
    <location>
        <begin position="3"/>
        <end position="108"/>
    </location>
</feature>
<dbReference type="NCBIfam" id="TIGR00377">
    <property type="entry name" value="ant_ant_sig"/>
    <property type="match status" value="1"/>
</dbReference>
<dbReference type="CDD" id="cd07043">
    <property type="entry name" value="STAS_anti-anti-sigma_factors"/>
    <property type="match status" value="1"/>
</dbReference>
<sequence>MAFSATLKISNDVAKITLSGELDAMTAPIFKIEVEKAVAEHPKHLVLLMEDLEYMASGGLRVLIFAKQTIDAAADIYIVAPQEMVLETLKKTGFDQSVLIVDEYVASL</sequence>
<gene>
    <name evidence="4" type="ORF">A6769_11030</name>
</gene>
<accession>A0A367RNX3</accession>
<dbReference type="InterPro" id="IPR002645">
    <property type="entry name" value="STAS_dom"/>
</dbReference>
<name>A0A367RNX3_NOSPU</name>
<dbReference type="Pfam" id="PF01740">
    <property type="entry name" value="STAS"/>
    <property type="match status" value="1"/>
</dbReference>
<comment type="caution">
    <text evidence="4">The sequence shown here is derived from an EMBL/GenBank/DDBJ whole genome shotgun (WGS) entry which is preliminary data.</text>
</comment>
<evidence type="ECO:0000313" key="4">
    <source>
        <dbReference type="EMBL" id="RCJ37440.1"/>
    </source>
</evidence>
<dbReference type="AlphaFoldDB" id="A0A367RNX3"/>
<dbReference type="PANTHER" id="PTHR33495">
    <property type="entry name" value="ANTI-SIGMA FACTOR ANTAGONIST TM_1081-RELATED-RELATED"/>
    <property type="match status" value="1"/>
</dbReference>